<dbReference type="Pfam" id="PF00507">
    <property type="entry name" value="Oxidored_q4"/>
    <property type="match status" value="1"/>
</dbReference>
<evidence type="ECO:0000256" key="12">
    <source>
        <dbReference type="HAMAP-Rule" id="MF_01394"/>
    </source>
</evidence>
<evidence type="ECO:0000313" key="15">
    <source>
        <dbReference type="EMBL" id="TWX70535.1"/>
    </source>
</evidence>
<dbReference type="EMBL" id="VOLQ01000004">
    <property type="protein sequence ID" value="TWX70535.1"/>
    <property type="molecule type" value="Genomic_DNA"/>
</dbReference>
<dbReference type="InterPro" id="IPR000440">
    <property type="entry name" value="NADH_UbQ/plastoQ_OxRdtase_su3"/>
</dbReference>
<comment type="similarity">
    <text evidence="2 12 13">Belongs to the complex I subunit 3 family.</text>
</comment>
<dbReference type="Gene3D" id="1.20.58.1610">
    <property type="entry name" value="NADH:ubiquinone/plastoquinone oxidoreductase, chain 3"/>
    <property type="match status" value="1"/>
</dbReference>
<evidence type="ECO:0000256" key="7">
    <source>
        <dbReference type="ARBA" id="ARBA00022967"/>
    </source>
</evidence>
<dbReference type="GO" id="GO:0048038">
    <property type="term" value="F:quinone binding"/>
    <property type="evidence" value="ECO:0007669"/>
    <property type="project" value="UniProtKB-KW"/>
</dbReference>
<feature type="transmembrane region" description="Helical" evidence="12">
    <location>
        <begin position="102"/>
        <end position="123"/>
    </location>
</feature>
<dbReference type="GO" id="GO:0050136">
    <property type="term" value="F:NADH dehydrogenase (quinone) (non-electrogenic) activity"/>
    <property type="evidence" value="ECO:0007669"/>
    <property type="project" value="UniProtKB-UniRule"/>
</dbReference>
<evidence type="ECO:0000313" key="16">
    <source>
        <dbReference type="Proteomes" id="UP000321525"/>
    </source>
</evidence>
<dbReference type="PANTHER" id="PTHR11058">
    <property type="entry name" value="NADH-UBIQUINONE OXIDOREDUCTASE CHAIN 3"/>
    <property type="match status" value="1"/>
</dbReference>
<keyword evidence="9 12" id="KW-0520">NAD</keyword>
<proteinExistence type="inferred from homology"/>
<dbReference type="GO" id="GO:0005886">
    <property type="term" value="C:plasma membrane"/>
    <property type="evidence" value="ECO:0007669"/>
    <property type="project" value="UniProtKB-SubCell"/>
</dbReference>
<dbReference type="EMBL" id="VOLR01000004">
    <property type="protein sequence ID" value="TWX62133.1"/>
    <property type="molecule type" value="Genomic_DNA"/>
</dbReference>
<evidence type="ECO:0000256" key="1">
    <source>
        <dbReference type="ARBA" id="ARBA00004141"/>
    </source>
</evidence>
<evidence type="ECO:0000256" key="2">
    <source>
        <dbReference type="ARBA" id="ARBA00008472"/>
    </source>
</evidence>
<dbReference type="Proteomes" id="UP000321525">
    <property type="component" value="Unassembled WGS sequence"/>
</dbReference>
<comment type="function">
    <text evidence="12">NDH-1 shuttles electrons from NADH, via FMN and iron-sulfur (Fe-S) centers, to quinones in the respiratory chain. The immediate electron acceptor for the enzyme in this species is believed to be ubiquinone. Couples the redox reaction to proton translocation (for every two electrons transferred, four hydrogen ions are translocated across the cytoplasmic membrane), and thus conserves the redox energy in a proton gradient.</text>
</comment>
<evidence type="ECO:0000313" key="17">
    <source>
        <dbReference type="Proteomes" id="UP000321917"/>
    </source>
</evidence>
<accession>A0A5C6QNB3</accession>
<evidence type="ECO:0000256" key="8">
    <source>
        <dbReference type="ARBA" id="ARBA00022989"/>
    </source>
</evidence>
<dbReference type="RefSeq" id="WP_146798233.1">
    <property type="nucleotide sequence ID" value="NZ_VOLP01000005.1"/>
</dbReference>
<name>A0A5C6QNB3_9GAMM</name>
<dbReference type="HAMAP" id="MF_01394">
    <property type="entry name" value="NDH1_NuoA"/>
    <property type="match status" value="1"/>
</dbReference>
<dbReference type="AlphaFoldDB" id="A0A5C6QNB3"/>
<evidence type="ECO:0000256" key="3">
    <source>
        <dbReference type="ARBA" id="ARBA00022448"/>
    </source>
</evidence>
<dbReference type="GO" id="GO:0030964">
    <property type="term" value="C:NADH dehydrogenase complex"/>
    <property type="evidence" value="ECO:0007669"/>
    <property type="project" value="TreeGrafter"/>
</dbReference>
<evidence type="ECO:0000256" key="5">
    <source>
        <dbReference type="ARBA" id="ARBA00022692"/>
    </source>
</evidence>
<keyword evidence="8 12" id="KW-1133">Transmembrane helix</keyword>
<gene>
    <name evidence="12" type="primary">nuoA</name>
    <name evidence="14" type="ORF">ESZ26_03955</name>
    <name evidence="15" type="ORF">ESZ27_03210</name>
</gene>
<evidence type="ECO:0000256" key="4">
    <source>
        <dbReference type="ARBA" id="ARBA00022475"/>
    </source>
</evidence>
<keyword evidence="16" id="KW-1185">Reference proteome</keyword>
<keyword evidence="10 12" id="KW-0830">Ubiquinone</keyword>
<evidence type="ECO:0000256" key="9">
    <source>
        <dbReference type="ARBA" id="ARBA00023027"/>
    </source>
</evidence>
<keyword evidence="11 12" id="KW-0472">Membrane</keyword>
<evidence type="ECO:0000256" key="11">
    <source>
        <dbReference type="ARBA" id="ARBA00023136"/>
    </source>
</evidence>
<protein>
    <recommendedName>
        <fullName evidence="12">NADH-quinone oxidoreductase subunit A</fullName>
        <ecNumber evidence="12">7.1.1.-</ecNumber>
    </recommendedName>
    <alternativeName>
        <fullName evidence="12">NADH dehydrogenase I subunit A</fullName>
    </alternativeName>
    <alternativeName>
        <fullName evidence="12">NDH-1 subunit A</fullName>
    </alternativeName>
    <alternativeName>
        <fullName evidence="12">NUO1</fullName>
    </alternativeName>
</protein>
<feature type="transmembrane region" description="Helical" evidence="12">
    <location>
        <begin position="73"/>
        <end position="96"/>
    </location>
</feature>
<dbReference type="GO" id="GO:0008137">
    <property type="term" value="F:NADH dehydrogenase (ubiquinone) activity"/>
    <property type="evidence" value="ECO:0007669"/>
    <property type="project" value="InterPro"/>
</dbReference>
<feature type="transmembrane region" description="Helical" evidence="12">
    <location>
        <begin position="13"/>
        <end position="34"/>
    </location>
</feature>
<dbReference type="OrthoDB" id="9791970at2"/>
<comment type="subunit">
    <text evidence="12">NDH-1 is composed of 14 different subunits. Subunits NuoA, H, J, K, L, M, N constitute the membrane sector of the complex.</text>
</comment>
<keyword evidence="6 12" id="KW-0874">Quinone</keyword>
<dbReference type="InterPro" id="IPR038430">
    <property type="entry name" value="NDAH_ubi_oxred_su3_sf"/>
</dbReference>
<evidence type="ECO:0000256" key="10">
    <source>
        <dbReference type="ARBA" id="ARBA00023075"/>
    </source>
</evidence>
<keyword evidence="7 12" id="KW-1278">Translocase</keyword>
<comment type="subcellular location">
    <subcellularLocation>
        <location evidence="12 13">Cell membrane</location>
        <topology evidence="12 13">Multi-pass membrane protein</topology>
    </subcellularLocation>
    <subcellularLocation>
        <location evidence="1">Membrane</location>
        <topology evidence="1">Multi-pass membrane protein</topology>
    </subcellularLocation>
</comment>
<dbReference type="Proteomes" id="UP000321917">
    <property type="component" value="Unassembled WGS sequence"/>
</dbReference>
<comment type="catalytic activity">
    <reaction evidence="12 13">
        <text>a quinone + NADH + 5 H(+)(in) = a quinol + NAD(+) + 4 H(+)(out)</text>
        <dbReference type="Rhea" id="RHEA:57888"/>
        <dbReference type="ChEBI" id="CHEBI:15378"/>
        <dbReference type="ChEBI" id="CHEBI:24646"/>
        <dbReference type="ChEBI" id="CHEBI:57540"/>
        <dbReference type="ChEBI" id="CHEBI:57945"/>
        <dbReference type="ChEBI" id="CHEBI:132124"/>
    </reaction>
</comment>
<dbReference type="EC" id="7.1.1.-" evidence="12"/>
<keyword evidence="3 12" id="KW-0813">Transport</keyword>
<organism evidence="15 17">
    <name type="scientific">Colwellia hornerae</name>
    <dbReference type="NCBI Taxonomy" id="89402"/>
    <lineage>
        <taxon>Bacteria</taxon>
        <taxon>Pseudomonadati</taxon>
        <taxon>Pseudomonadota</taxon>
        <taxon>Gammaproteobacteria</taxon>
        <taxon>Alteromonadales</taxon>
        <taxon>Colwelliaceae</taxon>
        <taxon>Colwellia</taxon>
    </lineage>
</organism>
<keyword evidence="5 12" id="KW-0812">Transmembrane</keyword>
<reference evidence="15 17" key="1">
    <citation type="submission" date="2019-07" db="EMBL/GenBank/DDBJ databases">
        <title>Genomes of sea-ice associated Colwellia species.</title>
        <authorList>
            <person name="Bowman J.P."/>
        </authorList>
    </citation>
    <scope>NUCLEOTIDE SEQUENCE [LARGE SCALE GENOMIC DNA]</scope>
    <source>
        <strain evidence="14 16">ACAM 607</strain>
        <strain evidence="15 17">IC036</strain>
    </source>
</reference>
<sequence>MYSSEQFAEIWPIAAYFIILVIMLIAMLLLSHVLGPKTASRAKNTPYESGIIAAVTSKSSSTTNNHTRFTNHFFLYAVFFVIFDLETIYLFAWVIAFDEVGWAGFIEASIFISVLLAALLYIIRIGALELKHRHLPFRHQQTAEYLRKN</sequence>
<evidence type="ECO:0000256" key="13">
    <source>
        <dbReference type="RuleBase" id="RU003639"/>
    </source>
</evidence>
<evidence type="ECO:0000256" key="6">
    <source>
        <dbReference type="ARBA" id="ARBA00022719"/>
    </source>
</evidence>
<keyword evidence="4 12" id="KW-1003">Cell membrane</keyword>
<comment type="caution">
    <text evidence="15">The sequence shown here is derived from an EMBL/GenBank/DDBJ whole genome shotgun (WGS) entry which is preliminary data.</text>
</comment>
<evidence type="ECO:0000313" key="14">
    <source>
        <dbReference type="EMBL" id="TWX62133.1"/>
    </source>
</evidence>
<dbReference type="PANTHER" id="PTHR11058:SF21">
    <property type="entry name" value="NADH-QUINONE OXIDOREDUCTASE SUBUNIT A"/>
    <property type="match status" value="1"/>
</dbReference>
<dbReference type="InterPro" id="IPR023043">
    <property type="entry name" value="NAD(P)H_OxRDtase_bac/plastid"/>
</dbReference>